<sequence length="313" mass="32620">VVLRGSGGVPPRLWLLDEGTLPPGLELLPSGVIRGTPLSAGAFSFTLRLEDSRGIAAGERFEMNLVDPLVIDTTFLPEATVTRNYQVPLVASGGMPPYSWHLADGVLPGSLDLSEAGLLVGVVDRSGPVEFTVGVTDGDGRVTNRGLSLTTLWPLVILTPSLPPGITGTDYAFSMTGSGGGDPYTWEISNGSLPTGLTLSTDGEITGTPTVATDAPVTIQLTDSAGRVAAFPYRLSVSVGETRQIIEARGGTVEIDISGDTLVLVETIDNDGFTGHVVAGGPEKIQVHFIGPIEVIPSWVLCEGAPEPTCQFD</sequence>
<organism evidence="1">
    <name type="scientific">marine metagenome</name>
    <dbReference type="NCBI Taxonomy" id="408172"/>
    <lineage>
        <taxon>unclassified sequences</taxon>
        <taxon>metagenomes</taxon>
        <taxon>ecological metagenomes</taxon>
    </lineage>
</organism>
<dbReference type="PANTHER" id="PTHR37494:SF1">
    <property type="entry name" value="STAPHYLOCOCCUS AUREUS SURFACE PROTEIN A"/>
    <property type="match status" value="1"/>
</dbReference>
<dbReference type="Gene3D" id="2.60.40.10">
    <property type="entry name" value="Immunoglobulins"/>
    <property type="match status" value="3"/>
</dbReference>
<dbReference type="AlphaFoldDB" id="A0A382JJK3"/>
<accession>A0A382JJK3</accession>
<dbReference type="Pfam" id="PF05345">
    <property type="entry name" value="He_PIG"/>
    <property type="match status" value="3"/>
</dbReference>
<dbReference type="InterPro" id="IPR013783">
    <property type="entry name" value="Ig-like_fold"/>
</dbReference>
<dbReference type="EMBL" id="UINC01074779">
    <property type="protein sequence ID" value="SVC12310.1"/>
    <property type="molecule type" value="Genomic_DNA"/>
</dbReference>
<feature type="non-terminal residue" evidence="1">
    <location>
        <position position="1"/>
    </location>
</feature>
<name>A0A382JJK3_9ZZZZ</name>
<proteinExistence type="predicted"/>
<gene>
    <name evidence="1" type="ORF">METZ01_LOCUS265164</name>
</gene>
<evidence type="ECO:0000313" key="1">
    <source>
        <dbReference type="EMBL" id="SVC12310.1"/>
    </source>
</evidence>
<reference evidence="1" key="1">
    <citation type="submission" date="2018-05" db="EMBL/GenBank/DDBJ databases">
        <authorList>
            <person name="Lanie J.A."/>
            <person name="Ng W.-L."/>
            <person name="Kazmierczak K.M."/>
            <person name="Andrzejewski T.M."/>
            <person name="Davidsen T.M."/>
            <person name="Wayne K.J."/>
            <person name="Tettelin H."/>
            <person name="Glass J.I."/>
            <person name="Rusch D."/>
            <person name="Podicherti R."/>
            <person name="Tsui H.-C.T."/>
            <person name="Winkler M.E."/>
        </authorList>
    </citation>
    <scope>NUCLEOTIDE SEQUENCE</scope>
</reference>
<protein>
    <recommendedName>
        <fullName evidence="2">Dystroglycan-type cadherin-like domain-containing protein</fullName>
    </recommendedName>
</protein>
<evidence type="ECO:0008006" key="2">
    <source>
        <dbReference type="Google" id="ProtNLM"/>
    </source>
</evidence>
<dbReference type="PANTHER" id="PTHR37494">
    <property type="entry name" value="HEMAGGLUTININ"/>
    <property type="match status" value="1"/>
</dbReference>